<organism evidence="1 2">
    <name type="scientific">Eutrema salsugineum</name>
    <name type="common">Saltwater cress</name>
    <name type="synonym">Sisymbrium salsugineum</name>
    <dbReference type="NCBI Taxonomy" id="72664"/>
    <lineage>
        <taxon>Eukaryota</taxon>
        <taxon>Viridiplantae</taxon>
        <taxon>Streptophyta</taxon>
        <taxon>Embryophyta</taxon>
        <taxon>Tracheophyta</taxon>
        <taxon>Spermatophyta</taxon>
        <taxon>Magnoliopsida</taxon>
        <taxon>eudicotyledons</taxon>
        <taxon>Gunneridae</taxon>
        <taxon>Pentapetalae</taxon>
        <taxon>rosids</taxon>
        <taxon>malvids</taxon>
        <taxon>Brassicales</taxon>
        <taxon>Brassicaceae</taxon>
        <taxon>Eutremeae</taxon>
        <taxon>Eutrema</taxon>
    </lineage>
</organism>
<sequence length="132" mass="15905">MGMAKKRREDASFPNRYFSSFLLIIRNQYILQYEHRIVAGIVKYFISRTRQVSDSSPTIFRFIILIKVMPIECWSFISKMIANKKYTKEGHNKFYLLAYKTFERKVWLLFTPSSKLSQFPLFTKKKEVYYIT</sequence>
<evidence type="ECO:0000313" key="1">
    <source>
        <dbReference type="EMBL" id="ESQ28709.1"/>
    </source>
</evidence>
<proteinExistence type="predicted"/>
<dbReference type="EMBL" id="KI517953">
    <property type="protein sequence ID" value="ESQ28709.1"/>
    <property type="molecule type" value="Genomic_DNA"/>
</dbReference>
<evidence type="ECO:0000313" key="2">
    <source>
        <dbReference type="Proteomes" id="UP000030689"/>
    </source>
</evidence>
<keyword evidence="2" id="KW-1185">Reference proteome</keyword>
<dbReference type="KEGG" id="eus:EUTSA_v10019744mg"/>
<protein>
    <submittedName>
        <fullName evidence="1">Uncharacterized protein</fullName>
    </submittedName>
</protein>
<gene>
    <name evidence="1" type="ORF">EUTSA_v10019744mg</name>
</gene>
<name>V4KC80_EUTSA</name>
<dbReference type="Proteomes" id="UP000030689">
    <property type="component" value="Unassembled WGS sequence"/>
</dbReference>
<dbReference type="AlphaFoldDB" id="V4KC80"/>
<dbReference type="Gramene" id="ESQ28709">
    <property type="protein sequence ID" value="ESQ28709"/>
    <property type="gene ID" value="EUTSA_v10019744mg"/>
</dbReference>
<reference evidence="1 2" key="1">
    <citation type="journal article" date="2013" name="Front. Plant Sci.">
        <title>The Reference Genome of the Halophytic Plant Eutrema salsugineum.</title>
        <authorList>
            <person name="Yang R."/>
            <person name="Jarvis D.E."/>
            <person name="Chen H."/>
            <person name="Beilstein M.A."/>
            <person name="Grimwood J."/>
            <person name="Jenkins J."/>
            <person name="Shu S."/>
            <person name="Prochnik S."/>
            <person name="Xin M."/>
            <person name="Ma C."/>
            <person name="Schmutz J."/>
            <person name="Wing R.A."/>
            <person name="Mitchell-Olds T."/>
            <person name="Schumaker K.S."/>
            <person name="Wang X."/>
        </authorList>
    </citation>
    <scope>NUCLEOTIDE SEQUENCE [LARGE SCALE GENOMIC DNA]</scope>
</reference>
<accession>V4KC80</accession>